<name>A0A8X6FN32_TRICU</name>
<reference evidence="1" key="1">
    <citation type="submission" date="2020-07" db="EMBL/GenBank/DDBJ databases">
        <title>Multicomponent nature underlies the extraordinary mechanical properties of spider dragline silk.</title>
        <authorList>
            <person name="Kono N."/>
            <person name="Nakamura H."/>
            <person name="Mori M."/>
            <person name="Yoshida Y."/>
            <person name="Ohtoshi R."/>
            <person name="Malay A.D."/>
            <person name="Moran D.A.P."/>
            <person name="Tomita M."/>
            <person name="Numata K."/>
            <person name="Arakawa K."/>
        </authorList>
    </citation>
    <scope>NUCLEOTIDE SEQUENCE</scope>
</reference>
<evidence type="ECO:0000313" key="2">
    <source>
        <dbReference type="Proteomes" id="UP000887116"/>
    </source>
</evidence>
<comment type="caution">
    <text evidence="1">The sequence shown here is derived from an EMBL/GenBank/DDBJ whole genome shotgun (WGS) entry which is preliminary data.</text>
</comment>
<keyword evidence="2" id="KW-1185">Reference proteome</keyword>
<gene>
    <name evidence="1" type="ORF">TNCT_673811</name>
</gene>
<dbReference type="AlphaFoldDB" id="A0A8X6FN32"/>
<sequence length="90" mass="10349">MIQPLLTTPFLSVHGPQVQIVVLKSYEGREDSEVCQICIVRQEKCLRRQTMPISQTVVSAMPKIKTLNERSPSLILFRELIWRSLIKDAI</sequence>
<accession>A0A8X6FN32</accession>
<dbReference type="Proteomes" id="UP000887116">
    <property type="component" value="Unassembled WGS sequence"/>
</dbReference>
<evidence type="ECO:0000313" key="1">
    <source>
        <dbReference type="EMBL" id="GFQ85225.1"/>
    </source>
</evidence>
<proteinExistence type="predicted"/>
<protein>
    <submittedName>
        <fullName evidence="1">Uncharacterized protein</fullName>
    </submittedName>
</protein>
<organism evidence="1 2">
    <name type="scientific">Trichonephila clavata</name>
    <name type="common">Joro spider</name>
    <name type="synonym">Nephila clavata</name>
    <dbReference type="NCBI Taxonomy" id="2740835"/>
    <lineage>
        <taxon>Eukaryota</taxon>
        <taxon>Metazoa</taxon>
        <taxon>Ecdysozoa</taxon>
        <taxon>Arthropoda</taxon>
        <taxon>Chelicerata</taxon>
        <taxon>Arachnida</taxon>
        <taxon>Araneae</taxon>
        <taxon>Araneomorphae</taxon>
        <taxon>Entelegynae</taxon>
        <taxon>Araneoidea</taxon>
        <taxon>Nephilidae</taxon>
        <taxon>Trichonephila</taxon>
    </lineage>
</organism>
<dbReference type="EMBL" id="BMAO01032857">
    <property type="protein sequence ID" value="GFQ85225.1"/>
    <property type="molecule type" value="Genomic_DNA"/>
</dbReference>